<accession>A0A0P1BNY9</accession>
<evidence type="ECO:0000313" key="1">
    <source>
        <dbReference type="EMBL" id="CEH17655.1"/>
    </source>
</evidence>
<keyword evidence="2" id="KW-1185">Reference proteome</keyword>
<dbReference type="EMBL" id="CCYA01000265">
    <property type="protein sequence ID" value="CEH17655.1"/>
    <property type="molecule type" value="Genomic_DNA"/>
</dbReference>
<organism evidence="1 2">
    <name type="scientific">Ceraceosorus bombacis</name>
    <dbReference type="NCBI Taxonomy" id="401625"/>
    <lineage>
        <taxon>Eukaryota</taxon>
        <taxon>Fungi</taxon>
        <taxon>Dikarya</taxon>
        <taxon>Basidiomycota</taxon>
        <taxon>Ustilaginomycotina</taxon>
        <taxon>Exobasidiomycetes</taxon>
        <taxon>Ceraceosorales</taxon>
        <taxon>Ceraceosoraceae</taxon>
        <taxon>Ceraceosorus</taxon>
    </lineage>
</organism>
<reference evidence="1 2" key="1">
    <citation type="submission" date="2014-09" db="EMBL/GenBank/DDBJ databases">
        <authorList>
            <person name="Magalhaes I.L.F."/>
            <person name="Oliveira U."/>
            <person name="Santos F.R."/>
            <person name="Vidigal T.H.D.A."/>
            <person name="Brescovit A.D."/>
            <person name="Santos A.J."/>
        </authorList>
    </citation>
    <scope>NUCLEOTIDE SEQUENCE [LARGE SCALE GENOMIC DNA]</scope>
</reference>
<proteinExistence type="predicted"/>
<sequence>MGFRHHQGVEASFLEGTSTSTPVILSTCAHSDEDRLDVSIGSSWQQRRCAAQACAALLDLEGTIRFRAPDDDIVVFALQSLSYIPHDLRKSANDIHQVVLDVLPIQDSRQNRAWKALALFATAADDGSLESHDLILLDQRTYMSCHPNGEGDMPSNAS</sequence>
<evidence type="ECO:0000313" key="2">
    <source>
        <dbReference type="Proteomes" id="UP000054845"/>
    </source>
</evidence>
<protein>
    <submittedName>
        <fullName evidence="1">Uncharacterized protein</fullName>
    </submittedName>
</protein>
<name>A0A0P1BNY9_9BASI</name>
<dbReference type="Proteomes" id="UP000054845">
    <property type="component" value="Unassembled WGS sequence"/>
</dbReference>
<dbReference type="AlphaFoldDB" id="A0A0P1BNY9"/>